<feature type="domain" description="DUF2241" evidence="1">
    <location>
        <begin position="2"/>
        <end position="69"/>
    </location>
</feature>
<dbReference type="Pfam" id="PF10000">
    <property type="entry name" value="ACT_3"/>
    <property type="match status" value="1"/>
</dbReference>
<gene>
    <name evidence="3" type="ORF">B0W48_01970</name>
</gene>
<dbReference type="Gene3D" id="3.30.2130.10">
    <property type="entry name" value="VC0802-like"/>
    <property type="match status" value="1"/>
</dbReference>
<dbReference type="InterPro" id="IPR027795">
    <property type="entry name" value="CASTOR_ACT_dom"/>
</dbReference>
<dbReference type="KEGG" id="paln:B0W48_01970"/>
<dbReference type="PANTHER" id="PTHR39199:SF1">
    <property type="entry name" value="BLR5128 PROTEIN"/>
    <property type="match status" value="1"/>
</dbReference>
<feature type="domain" description="CASTOR ACT" evidence="2">
    <location>
        <begin position="70"/>
        <end position="128"/>
    </location>
</feature>
<dbReference type="AlphaFoldDB" id="A0A1Q2GUJ3"/>
<sequence>MAGILELNELLKSMQPVLKQGEYIFCCLAGELADYVHLEPLATYVEEEGLTLILKAETADKAGITYEGKYNLITLNVHSSLEAVGLTAAVSAKLTEHGISANVVAAFYHDHIFVQTDKAQAALDALKEIMAC</sequence>
<dbReference type="SUPFAM" id="SSF55021">
    <property type="entry name" value="ACT-like"/>
    <property type="match status" value="2"/>
</dbReference>
<reference evidence="3 4" key="1">
    <citation type="submission" date="2017-02" db="EMBL/GenBank/DDBJ databases">
        <title>Complete genome sequence of the cold-active Pseudoalteromonas aliena strain EH1 isolated from Arctic seawater.</title>
        <authorList>
            <person name="Kim E."/>
            <person name="Heo E."/>
            <person name="Kim H."/>
            <person name="Kim D."/>
        </authorList>
    </citation>
    <scope>NUCLEOTIDE SEQUENCE [LARGE SCALE GENOMIC DNA]</scope>
    <source>
        <strain evidence="3 4">EH1</strain>
    </source>
</reference>
<dbReference type="Proteomes" id="UP000188243">
    <property type="component" value="Chromosome"/>
</dbReference>
<dbReference type="InterPro" id="IPR045865">
    <property type="entry name" value="ACT-like_dom_sf"/>
</dbReference>
<dbReference type="PANTHER" id="PTHR39199">
    <property type="entry name" value="BLR5128 PROTEIN"/>
    <property type="match status" value="1"/>
</dbReference>
<organism evidence="3 4">
    <name type="scientific">Pseudoalteromonas aliena</name>
    <dbReference type="NCBI Taxonomy" id="247523"/>
    <lineage>
        <taxon>Bacteria</taxon>
        <taxon>Pseudomonadati</taxon>
        <taxon>Pseudomonadota</taxon>
        <taxon>Gammaproteobacteria</taxon>
        <taxon>Alteromonadales</taxon>
        <taxon>Pseudoalteromonadaceae</taxon>
        <taxon>Pseudoalteromonas</taxon>
    </lineage>
</organism>
<dbReference type="STRING" id="247523.B0W48_01970"/>
<dbReference type="EMBL" id="CP019628">
    <property type="protein sequence ID" value="AQP98670.1"/>
    <property type="molecule type" value="Genomic_DNA"/>
</dbReference>
<dbReference type="RefSeq" id="WP_077535394.1">
    <property type="nucleotide sequence ID" value="NZ_CP019628.1"/>
</dbReference>
<accession>A0A1Q2GUJ3</accession>
<name>A0A1Q2GUJ3_9GAMM</name>
<protein>
    <submittedName>
        <fullName evidence="3">Transporter</fullName>
    </submittedName>
</protein>
<proteinExistence type="predicted"/>
<dbReference type="Pfam" id="PF13840">
    <property type="entry name" value="ACT_7"/>
    <property type="match status" value="1"/>
</dbReference>
<evidence type="ECO:0000259" key="2">
    <source>
        <dbReference type="Pfam" id="PF13840"/>
    </source>
</evidence>
<dbReference type="InterPro" id="IPR018717">
    <property type="entry name" value="DUF2241"/>
</dbReference>
<evidence type="ECO:0000313" key="4">
    <source>
        <dbReference type="Proteomes" id="UP000188243"/>
    </source>
</evidence>
<evidence type="ECO:0000313" key="3">
    <source>
        <dbReference type="EMBL" id="AQP98670.1"/>
    </source>
</evidence>
<evidence type="ECO:0000259" key="1">
    <source>
        <dbReference type="Pfam" id="PF10000"/>
    </source>
</evidence>